<evidence type="ECO:0000256" key="2">
    <source>
        <dbReference type="ARBA" id="ARBA00007886"/>
    </source>
</evidence>
<evidence type="ECO:0000256" key="7">
    <source>
        <dbReference type="ARBA" id="ARBA00023288"/>
    </source>
</evidence>
<keyword evidence="11" id="KW-1185">Reference proteome</keyword>
<protein>
    <submittedName>
        <fullName evidence="10">Ger(X)C family spore germination protein</fullName>
    </submittedName>
</protein>
<dbReference type="InterPro" id="IPR057336">
    <property type="entry name" value="GerAC_N"/>
</dbReference>
<dbReference type="InterPro" id="IPR008844">
    <property type="entry name" value="Spore_GerAC-like"/>
</dbReference>
<keyword evidence="7" id="KW-0449">Lipoprotein</keyword>
<comment type="similarity">
    <text evidence="2">Belongs to the GerABKC lipoprotein family.</text>
</comment>
<reference evidence="10" key="1">
    <citation type="submission" date="2020-12" db="EMBL/GenBank/DDBJ databases">
        <title>Clostridium thailandense sp. nov., a novel acetogenic bacterium isolated from peat land soil in Thailand.</title>
        <authorList>
            <person name="Chaikitkaew S."/>
            <person name="Birkeland N.K."/>
        </authorList>
    </citation>
    <scope>NUCLEOTIDE SEQUENCE</scope>
    <source>
        <strain evidence="10">PL3</strain>
    </source>
</reference>
<dbReference type="Pfam" id="PF05504">
    <property type="entry name" value="Spore_GerAC"/>
    <property type="match status" value="1"/>
</dbReference>
<keyword evidence="3" id="KW-0309">Germination</keyword>
<dbReference type="PANTHER" id="PTHR35789:SF1">
    <property type="entry name" value="SPORE GERMINATION PROTEIN B3"/>
    <property type="match status" value="1"/>
</dbReference>
<dbReference type="Pfam" id="PF25198">
    <property type="entry name" value="Spore_GerAC_N"/>
    <property type="match status" value="1"/>
</dbReference>
<evidence type="ECO:0000259" key="9">
    <source>
        <dbReference type="Pfam" id="PF25198"/>
    </source>
</evidence>
<sequence>MNKRKLSIIILIVIIGSIYTDKLQVTPIEEFNISSGFGIDVKKEIGANIQYSIPFSVYEFKKQKRESVRTIIGRNESVVESRQDRQLKSNKPFLIGVQRIIIISQGTATYGILNSINSNFANSQINDRGNITVCKGEAEDILSYKVKGYASSSDYIEGMVKNAVNYNFFPKESTILSIYLALASEGRTLALPYVEVKGKDIVLDGMAVFREDKMAYVLPMEESEIMNMLREESGKGILSLQQSPDQYINYYAKVKRKVACNKEGNRYEFNINLNFQGDIVSNTLYEDIDKKKEKEIEELLSKKTEKMCNDFLDKMKNVYKMDLLELGMYSAAKYGRETGVDWNKEVSNAIIKVNVKVKINKIGRGHH</sequence>
<evidence type="ECO:0000256" key="6">
    <source>
        <dbReference type="ARBA" id="ARBA00023139"/>
    </source>
</evidence>
<gene>
    <name evidence="10" type="ORF">I6U48_28060</name>
</gene>
<accession>A0A949TWV4</accession>
<evidence type="ECO:0000313" key="11">
    <source>
        <dbReference type="Proteomes" id="UP000694308"/>
    </source>
</evidence>
<comment type="caution">
    <text evidence="10">The sequence shown here is derived from an EMBL/GenBank/DDBJ whole genome shotgun (WGS) entry which is preliminary data.</text>
</comment>
<dbReference type="GO" id="GO:0009847">
    <property type="term" value="P:spore germination"/>
    <property type="evidence" value="ECO:0007669"/>
    <property type="project" value="InterPro"/>
</dbReference>
<evidence type="ECO:0000256" key="3">
    <source>
        <dbReference type="ARBA" id="ARBA00022544"/>
    </source>
</evidence>
<evidence type="ECO:0000256" key="4">
    <source>
        <dbReference type="ARBA" id="ARBA00022729"/>
    </source>
</evidence>
<dbReference type="GO" id="GO:0016020">
    <property type="term" value="C:membrane"/>
    <property type="evidence" value="ECO:0007669"/>
    <property type="project" value="UniProtKB-SubCell"/>
</dbReference>
<evidence type="ECO:0000256" key="5">
    <source>
        <dbReference type="ARBA" id="ARBA00023136"/>
    </source>
</evidence>
<keyword evidence="5" id="KW-0472">Membrane</keyword>
<evidence type="ECO:0000256" key="1">
    <source>
        <dbReference type="ARBA" id="ARBA00004635"/>
    </source>
</evidence>
<evidence type="ECO:0000313" key="10">
    <source>
        <dbReference type="EMBL" id="MBV7276732.1"/>
    </source>
</evidence>
<dbReference type="RefSeq" id="WP_218323812.1">
    <property type="nucleotide sequence ID" value="NZ_JAEEGC010000202.1"/>
</dbReference>
<keyword evidence="4" id="KW-0732">Signal</keyword>
<dbReference type="PANTHER" id="PTHR35789">
    <property type="entry name" value="SPORE GERMINATION PROTEIN B3"/>
    <property type="match status" value="1"/>
</dbReference>
<dbReference type="AlphaFoldDB" id="A0A949TWV4"/>
<feature type="domain" description="Spore germination GerAC-like C-terminal" evidence="8">
    <location>
        <begin position="204"/>
        <end position="363"/>
    </location>
</feature>
<name>A0A949TWV4_9CLOT</name>
<dbReference type="InterPro" id="IPR046953">
    <property type="entry name" value="Spore_GerAC-like_C"/>
</dbReference>
<evidence type="ECO:0000259" key="8">
    <source>
        <dbReference type="Pfam" id="PF05504"/>
    </source>
</evidence>
<feature type="domain" description="Spore germination protein N-terminal" evidence="9">
    <location>
        <begin position="26"/>
        <end position="196"/>
    </location>
</feature>
<dbReference type="Proteomes" id="UP000694308">
    <property type="component" value="Unassembled WGS sequence"/>
</dbReference>
<keyword evidence="6" id="KW-0564">Palmitate</keyword>
<comment type="subcellular location">
    <subcellularLocation>
        <location evidence="1">Membrane</location>
        <topology evidence="1">Lipid-anchor</topology>
    </subcellularLocation>
</comment>
<organism evidence="10 11">
    <name type="scientific">Clostridium thailandense</name>
    <dbReference type="NCBI Taxonomy" id="2794346"/>
    <lineage>
        <taxon>Bacteria</taxon>
        <taxon>Bacillati</taxon>
        <taxon>Bacillota</taxon>
        <taxon>Clostridia</taxon>
        <taxon>Eubacteriales</taxon>
        <taxon>Clostridiaceae</taxon>
        <taxon>Clostridium</taxon>
    </lineage>
</organism>
<dbReference type="EMBL" id="JAEEGC010000202">
    <property type="protein sequence ID" value="MBV7276732.1"/>
    <property type="molecule type" value="Genomic_DNA"/>
</dbReference>
<proteinExistence type="inferred from homology"/>